<organism evidence="1 2">
    <name type="scientific">Lobosporangium transversale</name>
    <dbReference type="NCBI Taxonomy" id="64571"/>
    <lineage>
        <taxon>Eukaryota</taxon>
        <taxon>Fungi</taxon>
        <taxon>Fungi incertae sedis</taxon>
        <taxon>Mucoromycota</taxon>
        <taxon>Mortierellomycotina</taxon>
        <taxon>Mortierellomycetes</taxon>
        <taxon>Mortierellales</taxon>
        <taxon>Mortierellaceae</taxon>
        <taxon>Lobosporangium</taxon>
    </lineage>
</organism>
<accession>A0A1Y2H492</accession>
<evidence type="ECO:0008006" key="3">
    <source>
        <dbReference type="Google" id="ProtNLM"/>
    </source>
</evidence>
<sequence length="517" mass="60015">MSNLKLNPLEILEIISLIGSFLDRKDLLNCLCVSKTFHGALIWHIWRKIIVRRHGPFTPTGEALQKHKEYIEKIHFIYPQKDIPEEYGSLQGCIRLQFIQTSRISPREPAPTRFLNLIKAHNSTITKINLAYVQNSQLLWETLLGCANFNRLKVASMCINDGVDIFFQVCKKLGYLDFKNVSIRQLPTDFLSGEASEYTFPNMHTLRVDDVRIDDPPHPHTSPYCLGTLVRRCPNLSTLEYRECYPRIDVRDKFYNEAFFHHSWTLDNLSELSFPSIGIKDEDLAALLRRMTELRRLDIPCCDFGQLSLQALLADEQEILYNGQVVRKIRLRRLCETVEILMLDVRNKIDGLVYTILSNCPRLKRLCGPRIMVTEIVDGAEWVSTQLTDLIITLVADIDQETEEGMAKTRIVFKQLGKLTRLHSLCLTAWVRSIRTLDLQLRAGLDELANLRSLYTLSFRDDFHQQMQLKDATWMVNNWPSIRYLYGRVNWESDENGEDINTLVQSFLKSHNIYCFP</sequence>
<dbReference type="RefSeq" id="XP_021886517.1">
    <property type="nucleotide sequence ID" value="XM_022022445.1"/>
</dbReference>
<comment type="caution">
    <text evidence="1">The sequence shown here is derived from an EMBL/GenBank/DDBJ whole genome shotgun (WGS) entry which is preliminary data.</text>
</comment>
<reference evidence="1 2" key="1">
    <citation type="submission" date="2016-07" db="EMBL/GenBank/DDBJ databases">
        <title>Pervasive Adenine N6-methylation of Active Genes in Fungi.</title>
        <authorList>
            <consortium name="DOE Joint Genome Institute"/>
            <person name="Mondo S.J."/>
            <person name="Dannebaum R.O."/>
            <person name="Kuo R.C."/>
            <person name="Labutti K."/>
            <person name="Haridas S."/>
            <person name="Kuo A."/>
            <person name="Salamov A."/>
            <person name="Ahrendt S.R."/>
            <person name="Lipzen A."/>
            <person name="Sullivan W."/>
            <person name="Andreopoulos W.B."/>
            <person name="Clum A."/>
            <person name="Lindquist E."/>
            <person name="Daum C."/>
            <person name="Ramamoorthy G.K."/>
            <person name="Gryganskyi A."/>
            <person name="Culley D."/>
            <person name="Magnuson J.K."/>
            <person name="James T.Y."/>
            <person name="O'Malley M.A."/>
            <person name="Stajich J.E."/>
            <person name="Spatafora J.W."/>
            <person name="Visel A."/>
            <person name="Grigoriev I.V."/>
        </authorList>
    </citation>
    <scope>NUCLEOTIDE SEQUENCE [LARGE SCALE GENOMIC DNA]</scope>
    <source>
        <strain evidence="1 2">NRRL 3116</strain>
    </source>
</reference>
<dbReference type="InterPro" id="IPR032675">
    <property type="entry name" value="LRR_dom_sf"/>
</dbReference>
<dbReference type="SUPFAM" id="SSF52047">
    <property type="entry name" value="RNI-like"/>
    <property type="match status" value="1"/>
</dbReference>
<name>A0A1Y2H492_9FUNG</name>
<dbReference type="GeneID" id="33564289"/>
<dbReference type="InterPro" id="IPR036047">
    <property type="entry name" value="F-box-like_dom_sf"/>
</dbReference>
<evidence type="ECO:0000313" key="1">
    <source>
        <dbReference type="EMBL" id="ORZ28844.1"/>
    </source>
</evidence>
<proteinExistence type="predicted"/>
<protein>
    <recommendedName>
        <fullName evidence="3">F-box domain-containing protein</fullName>
    </recommendedName>
</protein>
<dbReference type="InParanoid" id="A0A1Y2H492"/>
<dbReference type="OrthoDB" id="10044893at2759"/>
<dbReference type="SUPFAM" id="SSF81383">
    <property type="entry name" value="F-box domain"/>
    <property type="match status" value="1"/>
</dbReference>
<evidence type="ECO:0000313" key="2">
    <source>
        <dbReference type="Proteomes" id="UP000193648"/>
    </source>
</evidence>
<keyword evidence="2" id="KW-1185">Reference proteome</keyword>
<dbReference type="EMBL" id="MCFF01000001">
    <property type="protein sequence ID" value="ORZ28844.1"/>
    <property type="molecule type" value="Genomic_DNA"/>
</dbReference>
<gene>
    <name evidence="1" type="ORF">BCR41DRAFT_344172</name>
</gene>
<dbReference type="Proteomes" id="UP000193648">
    <property type="component" value="Unassembled WGS sequence"/>
</dbReference>
<dbReference type="AlphaFoldDB" id="A0A1Y2H492"/>
<dbReference type="Gene3D" id="3.80.10.10">
    <property type="entry name" value="Ribonuclease Inhibitor"/>
    <property type="match status" value="1"/>
</dbReference>